<dbReference type="GO" id="GO:0006355">
    <property type="term" value="P:regulation of DNA-templated transcription"/>
    <property type="evidence" value="ECO:0007669"/>
    <property type="project" value="InterPro"/>
</dbReference>
<dbReference type="CDD" id="cd06170">
    <property type="entry name" value="LuxR_C_like"/>
    <property type="match status" value="1"/>
</dbReference>
<reference evidence="3 4" key="1">
    <citation type="submission" date="2016-04" db="EMBL/GenBank/DDBJ databases">
        <title>ATOL: Assembling a taxonomically balanced genome-scale reconstruction of the evolutionary history of the Enterobacteriaceae.</title>
        <authorList>
            <person name="Plunkett G.III."/>
            <person name="Neeno-Eckwall E.C."/>
            <person name="Glasner J.D."/>
            <person name="Perna N.T."/>
        </authorList>
    </citation>
    <scope>NUCLEOTIDE SEQUENCE [LARGE SCALE GENOMIC DNA]</scope>
    <source>
        <strain evidence="3 4">ATCC 51603</strain>
    </source>
</reference>
<dbReference type="PRINTS" id="PR00038">
    <property type="entry name" value="HTHLUXR"/>
</dbReference>
<dbReference type="GO" id="GO:0003677">
    <property type="term" value="F:DNA binding"/>
    <property type="evidence" value="ECO:0007669"/>
    <property type="project" value="UniProtKB-KW"/>
</dbReference>
<evidence type="ECO:0000313" key="3">
    <source>
        <dbReference type="EMBL" id="OAT55825.1"/>
    </source>
</evidence>
<accession>A0A1B7K6Q7</accession>
<name>A0A1B7K6Q7_9ENTR</name>
<dbReference type="AlphaFoldDB" id="A0A1B7K6Q7"/>
<dbReference type="Pfam" id="PF00196">
    <property type="entry name" value="GerE"/>
    <property type="match status" value="1"/>
</dbReference>
<dbReference type="SUPFAM" id="SSF46894">
    <property type="entry name" value="C-terminal effector domain of the bipartite response regulators"/>
    <property type="match status" value="1"/>
</dbReference>
<sequence length="166" mass="19203">MVILSDNSYLKVGLETIYNSKKNKLPFDLLILDAGNGDLYVMDFRFVNDSIGFEPISVFAQCRNSLYFRKSDIDGWHQEILTNRNIKKSMPVQVVLTSREVMVMQETLQGKHRKDIAAEAGISDKTVSLHKMNALRKLNMGSIAEFYSEYKRWEALWVRLSEVYAR</sequence>
<evidence type="ECO:0000313" key="4">
    <source>
        <dbReference type="Proteomes" id="UP000078386"/>
    </source>
</evidence>
<evidence type="ECO:0000256" key="1">
    <source>
        <dbReference type="ARBA" id="ARBA00023125"/>
    </source>
</evidence>
<dbReference type="Gene3D" id="1.10.10.10">
    <property type="entry name" value="Winged helix-like DNA-binding domain superfamily/Winged helix DNA-binding domain"/>
    <property type="match status" value="1"/>
</dbReference>
<comment type="caution">
    <text evidence="3">The sequence shown here is derived from an EMBL/GenBank/DDBJ whole genome shotgun (WGS) entry which is preliminary data.</text>
</comment>
<proteinExistence type="predicted"/>
<dbReference type="EMBL" id="LXEU01000015">
    <property type="protein sequence ID" value="OAT55825.1"/>
    <property type="molecule type" value="Genomic_DNA"/>
</dbReference>
<dbReference type="InterPro" id="IPR016032">
    <property type="entry name" value="Sig_transdc_resp-reg_C-effctor"/>
</dbReference>
<organism evidence="3 4">
    <name type="scientific">Kluyvera georgiana ATCC 51603</name>
    <dbReference type="NCBI Taxonomy" id="1354264"/>
    <lineage>
        <taxon>Bacteria</taxon>
        <taxon>Pseudomonadati</taxon>
        <taxon>Pseudomonadota</taxon>
        <taxon>Gammaproteobacteria</taxon>
        <taxon>Enterobacterales</taxon>
        <taxon>Enterobacteriaceae</taxon>
        <taxon>Kluyvera</taxon>
    </lineage>
</organism>
<feature type="domain" description="HTH luxR-type" evidence="2">
    <location>
        <begin position="89"/>
        <end position="154"/>
    </location>
</feature>
<dbReference type="PROSITE" id="PS50043">
    <property type="entry name" value="HTH_LUXR_2"/>
    <property type="match status" value="1"/>
</dbReference>
<protein>
    <submittedName>
        <fullName evidence="3">Signal transduction response regulator</fullName>
    </submittedName>
</protein>
<keyword evidence="1" id="KW-0238">DNA-binding</keyword>
<dbReference type="PATRIC" id="fig|1354264.4.peg.881"/>
<evidence type="ECO:0000259" key="2">
    <source>
        <dbReference type="PROSITE" id="PS50043"/>
    </source>
</evidence>
<dbReference type="RefSeq" id="WP_064542490.1">
    <property type="nucleotide sequence ID" value="NZ_LXEU01000015.1"/>
</dbReference>
<gene>
    <name evidence="3" type="ORF">M989_00847</name>
</gene>
<dbReference type="Proteomes" id="UP000078386">
    <property type="component" value="Unassembled WGS sequence"/>
</dbReference>
<dbReference type="InterPro" id="IPR000792">
    <property type="entry name" value="Tscrpt_reg_LuxR_C"/>
</dbReference>
<dbReference type="InterPro" id="IPR036388">
    <property type="entry name" value="WH-like_DNA-bd_sf"/>
</dbReference>
<keyword evidence="4" id="KW-1185">Reference proteome</keyword>
<dbReference type="SMART" id="SM00421">
    <property type="entry name" value="HTH_LUXR"/>
    <property type="match status" value="1"/>
</dbReference>